<keyword evidence="3" id="KW-0472">Membrane</keyword>
<organism evidence="5 6">
    <name type="scientific">Haematococcus lacustris</name>
    <name type="common">Green alga</name>
    <name type="synonym">Haematococcus pluvialis</name>
    <dbReference type="NCBI Taxonomy" id="44745"/>
    <lineage>
        <taxon>Eukaryota</taxon>
        <taxon>Viridiplantae</taxon>
        <taxon>Chlorophyta</taxon>
        <taxon>core chlorophytes</taxon>
        <taxon>Chlorophyceae</taxon>
        <taxon>CS clade</taxon>
        <taxon>Chlamydomonadales</taxon>
        <taxon>Haematococcaceae</taxon>
        <taxon>Haematococcus</taxon>
    </lineage>
</organism>
<keyword evidence="3" id="KW-0812">Transmembrane</keyword>
<evidence type="ECO:0000256" key="1">
    <source>
        <dbReference type="PROSITE-ProRule" id="PRU10141"/>
    </source>
</evidence>
<evidence type="ECO:0000313" key="6">
    <source>
        <dbReference type="Proteomes" id="UP000485058"/>
    </source>
</evidence>
<feature type="non-terminal residue" evidence="5">
    <location>
        <position position="1057"/>
    </location>
</feature>
<keyword evidence="5" id="KW-0418">Kinase</keyword>
<keyword evidence="3" id="KW-1133">Transmembrane helix</keyword>
<feature type="compositionally biased region" description="Polar residues" evidence="2">
    <location>
        <begin position="666"/>
        <end position="682"/>
    </location>
</feature>
<dbReference type="PANTHER" id="PTHR44329:SF214">
    <property type="entry name" value="PROTEIN KINASE DOMAIN-CONTAINING PROTEIN"/>
    <property type="match status" value="1"/>
</dbReference>
<evidence type="ECO:0000259" key="4">
    <source>
        <dbReference type="PROSITE" id="PS50011"/>
    </source>
</evidence>
<accession>A0A699YYB3</accession>
<dbReference type="EMBL" id="BLLF01000457">
    <property type="protein sequence ID" value="GFH11996.1"/>
    <property type="molecule type" value="Genomic_DNA"/>
</dbReference>
<evidence type="ECO:0000256" key="2">
    <source>
        <dbReference type="SAM" id="MobiDB-lite"/>
    </source>
</evidence>
<proteinExistence type="predicted"/>
<feature type="region of interest" description="Disordered" evidence="2">
    <location>
        <begin position="389"/>
        <end position="413"/>
    </location>
</feature>
<feature type="domain" description="Protein kinase" evidence="4">
    <location>
        <begin position="817"/>
        <end position="1057"/>
    </location>
</feature>
<feature type="compositionally biased region" description="Pro residues" evidence="2">
    <location>
        <begin position="402"/>
        <end position="412"/>
    </location>
</feature>
<dbReference type="SUPFAM" id="SSF56112">
    <property type="entry name" value="Protein kinase-like (PK-like)"/>
    <property type="match status" value="1"/>
</dbReference>
<evidence type="ECO:0000313" key="5">
    <source>
        <dbReference type="EMBL" id="GFH11996.1"/>
    </source>
</evidence>
<feature type="region of interest" description="Disordered" evidence="2">
    <location>
        <begin position="665"/>
        <end position="705"/>
    </location>
</feature>
<dbReference type="InterPro" id="IPR008266">
    <property type="entry name" value="Tyr_kinase_AS"/>
</dbReference>
<keyword evidence="1" id="KW-0547">Nucleotide-binding</keyword>
<feature type="non-terminal residue" evidence="5">
    <location>
        <position position="1"/>
    </location>
</feature>
<dbReference type="InterPro" id="IPR000719">
    <property type="entry name" value="Prot_kinase_dom"/>
</dbReference>
<dbReference type="Proteomes" id="UP000485058">
    <property type="component" value="Unassembled WGS sequence"/>
</dbReference>
<feature type="compositionally biased region" description="Polar residues" evidence="2">
    <location>
        <begin position="734"/>
        <end position="749"/>
    </location>
</feature>
<name>A0A699YYB3_HAELA</name>
<keyword evidence="1" id="KW-0067">ATP-binding</keyword>
<dbReference type="PROSITE" id="PS00109">
    <property type="entry name" value="PROTEIN_KINASE_TYR"/>
    <property type="match status" value="1"/>
</dbReference>
<dbReference type="Gene3D" id="1.10.510.10">
    <property type="entry name" value="Transferase(Phosphotransferase) domain 1"/>
    <property type="match status" value="1"/>
</dbReference>
<dbReference type="Pfam" id="PF00069">
    <property type="entry name" value="Pkinase"/>
    <property type="match status" value="1"/>
</dbReference>
<comment type="caution">
    <text evidence="5">The sequence shown here is derived from an EMBL/GenBank/DDBJ whole genome shotgun (WGS) entry which is preliminary data.</text>
</comment>
<dbReference type="GO" id="GO:0004674">
    <property type="term" value="F:protein serine/threonine kinase activity"/>
    <property type="evidence" value="ECO:0007669"/>
    <property type="project" value="TreeGrafter"/>
</dbReference>
<dbReference type="AlphaFoldDB" id="A0A699YYB3"/>
<dbReference type="Gene3D" id="3.30.200.20">
    <property type="entry name" value="Phosphorylase Kinase, domain 1"/>
    <property type="match status" value="1"/>
</dbReference>
<feature type="compositionally biased region" description="Low complexity" evidence="2">
    <location>
        <begin position="389"/>
        <end position="401"/>
    </location>
</feature>
<evidence type="ECO:0000256" key="3">
    <source>
        <dbReference type="SAM" id="Phobius"/>
    </source>
</evidence>
<sequence length="1057" mass="112581">MGRDLYACQLRHLQPVHFGCTTRGSMLPGFRLWAVALVALLAQVAVSQSITSASLQPGSKYQLSGDISIAIDASGTANISSISQSLTLLATVVPAGLQLSATSPQTCQSLLLNFSTVLCSTKADFTGVQVFNNAISIDTWQFLNKSFSNISFVCSGVPAAALVATCAGRHIYSNSTIVPALLSLQAAHSNVSLHLASSSPFWVTPEFGWGTAANPTIIQGNVFCQSDSLSTYTWLDFRGSGTLISIPDNATLTFKHRVPRVQLRRLLLEHTKRERDYLAYWYARYLSPISSISASAQWLAGNSGLNVSISTFLTFVPDSVQYPLLPHVQRTGIMDWGVDPFTPTPLAAPVCRPDELASGLGYTQAQPYVMQNCNMRVVNNTASNSTNTSLVSPVGLSGSPALSPPPQPPGPGSSPFLALIPAGTAIWWQGHALRSFAADLAGQASAVVLGANSQLSIRNLTLLNTGTQVVDPAAVAAGSVTPHPLQLFSMALWAIGNVSSDTSMVLDMVTIVIPPEELAILHLFASGQRNCGCSLSSATQATLARMFDTSLVSTITNTSLSFGRVRAERWSGTRVTLSSDPSSTPFTLLPNSPLSDVKVVTSSAGSKHRVDLRWVVPVAVLGGLAVLAGLLAAVWVYRRRRDLQTQPSTAQKLFDMQEEGGILGTMPSSPRVNGSLGNQLGPATSMPHEQTHYKHSGSPSLDASDPSLNKYLVSTAQSVDAEWACKLDDPDGSTGPSSIQLQGSSMSHSKSWHGAGGRSWGMSSGASRQNEESSMGMVSDSFDRPGSEYGEWRPMASTESDQLLQEVRSDVGAGGKLVISGVLGAGAHAVVYKGEWRGRPVAVKCLLFQEHRVHTKRQALQEAAINTRLAHPNIVNTYTFELRAIGANAEGLPSSTGKTAQAHQKDGHMSIAEDQAVAGDWKMYIVQEYCDGGHLKRAVDSGALTEDGVTPSMLTVVNTALDIACGLQHIHSKNIIHGDLSPANILLKLDDSRLGCLKAIAKVGDFGLSHMSKDGQSHVSNVRQGTPHYTAPEVLMEGRMTRAADVYSFGVILHELY</sequence>
<dbReference type="PROSITE" id="PS50011">
    <property type="entry name" value="PROTEIN_KINASE_DOM"/>
    <property type="match status" value="1"/>
</dbReference>
<dbReference type="GO" id="GO:0005524">
    <property type="term" value="F:ATP binding"/>
    <property type="evidence" value="ECO:0007669"/>
    <property type="project" value="UniProtKB-UniRule"/>
</dbReference>
<reference evidence="5 6" key="1">
    <citation type="submission" date="2020-02" db="EMBL/GenBank/DDBJ databases">
        <title>Draft genome sequence of Haematococcus lacustris strain NIES-144.</title>
        <authorList>
            <person name="Morimoto D."/>
            <person name="Nakagawa S."/>
            <person name="Yoshida T."/>
            <person name="Sawayama S."/>
        </authorList>
    </citation>
    <scope>NUCLEOTIDE SEQUENCE [LARGE SCALE GENOMIC DNA]</scope>
    <source>
        <strain evidence="5 6">NIES-144</strain>
    </source>
</reference>
<dbReference type="InterPro" id="IPR017441">
    <property type="entry name" value="Protein_kinase_ATP_BS"/>
</dbReference>
<feature type="transmembrane region" description="Helical" evidence="3">
    <location>
        <begin position="614"/>
        <end position="637"/>
    </location>
</feature>
<dbReference type="PROSITE" id="PS00107">
    <property type="entry name" value="PROTEIN_KINASE_ATP"/>
    <property type="match status" value="1"/>
</dbReference>
<protein>
    <submittedName>
        <fullName evidence="5">Protein kinase domain-containing protein</fullName>
    </submittedName>
</protein>
<dbReference type="InterPro" id="IPR051681">
    <property type="entry name" value="Ser/Thr_Kinases-Pseudokinases"/>
</dbReference>
<keyword evidence="5" id="KW-0808">Transferase</keyword>
<gene>
    <name evidence="5" type="ORF">HaLaN_07608</name>
</gene>
<keyword evidence="6" id="KW-1185">Reference proteome</keyword>
<feature type="binding site" evidence="1">
    <location>
        <position position="844"/>
    </location>
    <ligand>
        <name>ATP</name>
        <dbReference type="ChEBI" id="CHEBI:30616"/>
    </ligand>
</feature>
<dbReference type="InterPro" id="IPR011009">
    <property type="entry name" value="Kinase-like_dom_sf"/>
</dbReference>
<feature type="region of interest" description="Disordered" evidence="2">
    <location>
        <begin position="726"/>
        <end position="793"/>
    </location>
</feature>
<dbReference type="PANTHER" id="PTHR44329">
    <property type="entry name" value="SERINE/THREONINE-PROTEIN KINASE TNNI3K-RELATED"/>
    <property type="match status" value="1"/>
</dbReference>